<dbReference type="EMBL" id="CP000885">
    <property type="protein sequence ID" value="ABX41713.1"/>
    <property type="molecule type" value="Genomic_DNA"/>
</dbReference>
<proteinExistence type="predicted"/>
<name>A9KP51_LACP7</name>
<accession>A9KP51</accession>
<dbReference type="RefSeq" id="WP_012199366.1">
    <property type="nucleotide sequence ID" value="NC_010001.1"/>
</dbReference>
<dbReference type="PANTHER" id="PTHR30217">
    <property type="entry name" value="PEPTIDASE U32 FAMILY"/>
    <property type="match status" value="1"/>
</dbReference>
<keyword evidence="3" id="KW-1185">Reference proteome</keyword>
<dbReference type="KEGG" id="cpy:Cphy_1336"/>
<dbReference type="InterPro" id="IPR051454">
    <property type="entry name" value="RNA/ubiquinone_mod_enzymes"/>
</dbReference>
<dbReference type="STRING" id="357809.Cphy_1336"/>
<protein>
    <submittedName>
        <fullName evidence="2">Peptidase U32</fullName>
    </submittedName>
</protein>
<evidence type="ECO:0000259" key="1">
    <source>
        <dbReference type="Pfam" id="PF12392"/>
    </source>
</evidence>
<dbReference type="Pfam" id="PF12392">
    <property type="entry name" value="DUF3656"/>
    <property type="match status" value="1"/>
</dbReference>
<dbReference type="Pfam" id="PF01136">
    <property type="entry name" value="Peptidase_U32"/>
    <property type="match status" value="1"/>
</dbReference>
<sequence length="817" mass="93341">MKKVEILAPAGSIESMRAAINAGCDAVYIGGMKFGARAYANNLTEDMLLDAIDYAHVRGKQLYLTVNTLLKEEELEDSLYEYIRKYYEHGLDAVIVQDVGVMRFIHRNFPDLPIHASTQMTLTMAQGADVLKEFGVTRMVISRELDLNEIKRIRETTSLEIESFVHGALCYCYSGQCFMSSMIGGRSGNRGRCAQPCRMEYKVSEQGKRVSSTEESYILSPKDMCTLSNVADLMESGIDSFKIEGRMKRYEYSAGVVEAYRKEIDRYLELGPNKYREFHKNNPKVLKDEMLRLQDLYNRGGFNEGYYQSHNGKEMMSMHRPNHSGVLVGSVKAKKGIQAEILLKEDVNAQDILEFRNSGEKTYDFTVKDGVGKGSILTTNVKPGSKIEIGDEVYRTKNESLLSELSMKYYDADKKVLAYGSFYAKVGEPMNLTVWADISRDSLTNKTEQVTITEYGEIVMEAKNQPMSEENIREKLMKTKDTPFEFDNLTISLEGNVFLPVSKLNELRRTALIQLEEAMASAFRREVLDLSDNHPKQVDSKTKNQFGLIATIRNKSQLPPVLDCPEVQIVYLDLAELSRAELPNFVARCKEKGKKVFLLLPHIMRASTYDEYLKNKELWMVDTIDGYVIKNFEELYLLRNALETSKEIRLDYNMYVLNHEAVKFYQDLGINNFTASIELNQSELMRLGCRNFDLLVYGYLPLMVSAQCVRKNTTECKPGNLNQPAILEDRMHMKFRVKTNCNYCYNTIYNSKCLSLLSNQSEVLALAPNNLRLDFTFEDENEVAEVLRQFVRVYCYGETGSLPGEDYSKGHFKRGIL</sequence>
<dbReference type="InterPro" id="IPR001539">
    <property type="entry name" value="Peptidase_U32"/>
</dbReference>
<dbReference type="PANTHER" id="PTHR30217:SF10">
    <property type="entry name" value="23S RRNA 5-HYDROXYCYTIDINE C2501 SYNTHASE"/>
    <property type="match status" value="1"/>
</dbReference>
<dbReference type="PROSITE" id="PS01276">
    <property type="entry name" value="PEPTIDASE_U32"/>
    <property type="match status" value="1"/>
</dbReference>
<dbReference type="HOGENOM" id="CLU_011540_4_1_9"/>
<reference evidence="3" key="1">
    <citation type="submission" date="2007-11" db="EMBL/GenBank/DDBJ databases">
        <title>Complete genome sequence of Clostridium phytofermentans ISDg.</title>
        <authorList>
            <person name="Leschine S.B."/>
            <person name="Warnick T.A."/>
            <person name="Blanchard J.L."/>
            <person name="Schnell D.J."/>
            <person name="Petit E.L."/>
            <person name="LaTouf W.G."/>
            <person name="Copeland A."/>
            <person name="Lucas S."/>
            <person name="Lapidus A."/>
            <person name="Barry K."/>
            <person name="Glavina del Rio T."/>
            <person name="Dalin E."/>
            <person name="Tice H."/>
            <person name="Pitluck S."/>
            <person name="Kiss H."/>
            <person name="Brettin T."/>
            <person name="Bruce D."/>
            <person name="Detter J.C."/>
            <person name="Han C."/>
            <person name="Kuske C."/>
            <person name="Schmutz J."/>
            <person name="Larimer F."/>
            <person name="Land M."/>
            <person name="Hauser L."/>
            <person name="Kyrpides N."/>
            <person name="Kim E.A."/>
            <person name="Richardson P."/>
        </authorList>
    </citation>
    <scope>NUCLEOTIDE SEQUENCE [LARGE SCALE GENOMIC DNA]</scope>
    <source>
        <strain evidence="3">ATCC 700394 / DSM 18823 / ISDg</strain>
    </source>
</reference>
<evidence type="ECO:0000313" key="2">
    <source>
        <dbReference type="EMBL" id="ABX41713.1"/>
    </source>
</evidence>
<gene>
    <name evidence="2" type="ordered locus">Cphy_1336</name>
</gene>
<dbReference type="InterPro" id="IPR020988">
    <property type="entry name" value="Pept_U32_collagenase"/>
</dbReference>
<feature type="domain" description="Peptidase U32 collagenase" evidence="1">
    <location>
        <begin position="393"/>
        <end position="519"/>
    </location>
</feature>
<evidence type="ECO:0000313" key="3">
    <source>
        <dbReference type="Proteomes" id="UP000000370"/>
    </source>
</evidence>
<dbReference type="Proteomes" id="UP000000370">
    <property type="component" value="Chromosome"/>
</dbReference>
<dbReference type="eggNOG" id="COG0826">
    <property type="taxonomic scope" value="Bacteria"/>
</dbReference>
<dbReference type="AlphaFoldDB" id="A9KP51"/>
<dbReference type="OrthoDB" id="9807498at2"/>
<organism evidence="2 3">
    <name type="scientific">Lachnoclostridium phytofermentans (strain ATCC 700394 / DSM 18823 / ISDg)</name>
    <name type="common">Clostridium phytofermentans</name>
    <dbReference type="NCBI Taxonomy" id="357809"/>
    <lineage>
        <taxon>Bacteria</taxon>
        <taxon>Bacillati</taxon>
        <taxon>Bacillota</taxon>
        <taxon>Clostridia</taxon>
        <taxon>Lachnospirales</taxon>
        <taxon>Lachnospiraceae</taxon>
    </lineage>
</organism>